<evidence type="ECO:0000256" key="9">
    <source>
        <dbReference type="RuleBase" id="RU004166"/>
    </source>
</evidence>
<dbReference type="EMBL" id="MHIB01000017">
    <property type="protein sequence ID" value="OGY44334.1"/>
    <property type="molecule type" value="Genomic_DNA"/>
</dbReference>
<feature type="binding site" evidence="5 7">
    <location>
        <position position="341"/>
    </location>
    <ligand>
        <name>NAD(+)</name>
        <dbReference type="ChEBI" id="CHEBI:57540"/>
    </ligand>
</feature>
<evidence type="ECO:0000259" key="10">
    <source>
        <dbReference type="SMART" id="SM00997"/>
    </source>
</evidence>
<keyword evidence="2 5" id="KW-0554">One-carbon metabolism</keyword>
<dbReference type="Pfam" id="PF05221">
    <property type="entry name" value="AdoHcyase"/>
    <property type="match status" value="1"/>
</dbReference>
<feature type="binding site" evidence="5 6">
    <location>
        <position position="150"/>
    </location>
    <ligand>
        <name>substrate</name>
    </ligand>
</feature>
<keyword evidence="3 5" id="KW-0378">Hydrolase</keyword>
<dbReference type="SUPFAM" id="SSF51735">
    <property type="entry name" value="NAD(P)-binding Rossmann-fold domains"/>
    <property type="match status" value="1"/>
</dbReference>
<evidence type="ECO:0000256" key="3">
    <source>
        <dbReference type="ARBA" id="ARBA00022801"/>
    </source>
</evidence>
<feature type="binding site" evidence="5 6">
    <location>
        <position position="184"/>
    </location>
    <ligand>
        <name>substrate</name>
    </ligand>
</feature>
<dbReference type="GO" id="GO:0005829">
    <property type="term" value="C:cytosol"/>
    <property type="evidence" value="ECO:0007669"/>
    <property type="project" value="TreeGrafter"/>
</dbReference>
<evidence type="ECO:0000256" key="4">
    <source>
        <dbReference type="ARBA" id="ARBA00023027"/>
    </source>
</evidence>
<comment type="function">
    <text evidence="5">May play a key role in the regulation of the intracellular concentration of adenosylhomocysteine.</text>
</comment>
<dbReference type="AlphaFoldDB" id="A0A1G1XWM2"/>
<dbReference type="PROSITE" id="PS00738">
    <property type="entry name" value="ADOHCYASE_1"/>
    <property type="match status" value="1"/>
</dbReference>
<dbReference type="PANTHER" id="PTHR23420:SF0">
    <property type="entry name" value="ADENOSYLHOMOCYSTEINASE"/>
    <property type="match status" value="1"/>
</dbReference>
<comment type="cofactor">
    <cofactor evidence="5 7 8">
        <name>NAD(+)</name>
        <dbReference type="ChEBI" id="CHEBI:57540"/>
    </cofactor>
    <text evidence="5 7 8">Binds 1 NAD(+) per subunit.</text>
</comment>
<dbReference type="PROSITE" id="PS00739">
    <property type="entry name" value="ADOHCYASE_2"/>
    <property type="match status" value="1"/>
</dbReference>
<feature type="binding site" evidence="5 7">
    <location>
        <position position="237"/>
    </location>
    <ligand>
        <name>NAD(+)</name>
        <dbReference type="ChEBI" id="CHEBI:57540"/>
    </ligand>
</feature>
<dbReference type="FunFam" id="3.40.50.720:FF:000004">
    <property type="entry name" value="Adenosylhomocysteinase"/>
    <property type="match status" value="1"/>
</dbReference>
<dbReference type="SMART" id="SM00997">
    <property type="entry name" value="AdoHcyase_NAD"/>
    <property type="match status" value="1"/>
</dbReference>
<feature type="domain" description="S-adenosyl-L-homocysteine hydrolase NAD binding" evidence="10">
    <location>
        <begin position="185"/>
        <end position="347"/>
    </location>
</feature>
<dbReference type="EC" id="3.13.2.1" evidence="5"/>
<dbReference type="SMART" id="SM00996">
    <property type="entry name" value="AdoHcyase"/>
    <property type="match status" value="1"/>
</dbReference>
<accession>A0A1G1XWM2</accession>
<evidence type="ECO:0000256" key="5">
    <source>
        <dbReference type="HAMAP-Rule" id="MF_00563"/>
    </source>
</evidence>
<dbReference type="HAMAP" id="MF_00563">
    <property type="entry name" value="AdoHcyase"/>
    <property type="match status" value="1"/>
</dbReference>
<comment type="pathway">
    <text evidence="5 8">Amino-acid biosynthesis; L-homocysteine biosynthesis; L-homocysteine from S-adenosyl-L-homocysteine: step 1/1.</text>
</comment>
<comment type="subcellular location">
    <subcellularLocation>
        <location evidence="5">Cytoplasm</location>
    </subcellularLocation>
</comment>
<evidence type="ECO:0000256" key="2">
    <source>
        <dbReference type="ARBA" id="ARBA00022563"/>
    </source>
</evidence>
<dbReference type="InterPro" id="IPR036291">
    <property type="entry name" value="NAD(P)-bd_dom_sf"/>
</dbReference>
<evidence type="ECO:0000313" key="11">
    <source>
        <dbReference type="EMBL" id="OGY44334.1"/>
    </source>
</evidence>
<dbReference type="SUPFAM" id="SSF52283">
    <property type="entry name" value="Formate/glycerate dehydrogenase catalytic domain-like"/>
    <property type="match status" value="1"/>
</dbReference>
<dbReference type="GO" id="GO:0004013">
    <property type="term" value="F:adenosylhomocysteinase activity"/>
    <property type="evidence" value="ECO:0007669"/>
    <property type="project" value="UniProtKB-UniRule"/>
</dbReference>
<dbReference type="InterPro" id="IPR020082">
    <property type="entry name" value="S-Ado-L-homoCys_hydrolase_CS"/>
</dbReference>
<reference evidence="11 12" key="1">
    <citation type="journal article" date="2016" name="Nat. Commun.">
        <title>Thousands of microbial genomes shed light on interconnected biogeochemical processes in an aquifer system.</title>
        <authorList>
            <person name="Anantharaman K."/>
            <person name="Brown C.T."/>
            <person name="Hug L.A."/>
            <person name="Sharon I."/>
            <person name="Castelle C.J."/>
            <person name="Probst A.J."/>
            <person name="Thomas B.C."/>
            <person name="Singh A."/>
            <person name="Wilkins M.J."/>
            <person name="Karaoz U."/>
            <person name="Brodie E.L."/>
            <person name="Williams K.H."/>
            <person name="Hubbard S.S."/>
            <person name="Banfield J.F."/>
        </authorList>
    </citation>
    <scope>NUCLEOTIDE SEQUENCE [LARGE SCALE GENOMIC DNA]</scope>
</reference>
<dbReference type="GO" id="GO:0006730">
    <property type="term" value="P:one-carbon metabolic process"/>
    <property type="evidence" value="ECO:0007669"/>
    <property type="project" value="UniProtKB-UniRule"/>
</dbReference>
<feature type="binding site" evidence="7">
    <location>
        <begin position="216"/>
        <end position="221"/>
    </location>
    <ligand>
        <name>NAD(+)</name>
        <dbReference type="ChEBI" id="CHEBI:57540"/>
    </ligand>
</feature>
<dbReference type="InterPro" id="IPR042172">
    <property type="entry name" value="Adenosylhomocyst_ase-like_sf"/>
</dbReference>
<comment type="caution">
    <text evidence="5">Lacks conserved residue(s) required for the propagation of feature annotation.</text>
</comment>
<dbReference type="CDD" id="cd00401">
    <property type="entry name" value="SAHH"/>
    <property type="match status" value="1"/>
</dbReference>
<dbReference type="UniPathway" id="UPA00314">
    <property type="reaction ID" value="UER00076"/>
</dbReference>
<sequence length="419" mass="46346">MKSDIKNIKLAAEGKKRIIWAEHDMPVLKQIKKRFAKTKPLKDLKISACLHVTCETANLVRTLQAGGADVLLCASNPLSTQDDVAASLVKDFKISVFAKCGENRVTYYRHLQAAIRHEPEVTMDDGADLLSLLHTKYKKQTFKVKGSMEETTTGMIRLKVLEQAGKLLVPIIAVNDAKTKNLFDNRYGTGQSTLDGIIRATDILLAGKNVVVAGYGWCGRGFASRARGMGANVIVTEVDPIKAIEAIMDGFRVMPMSRAATIGDLFCTLTGDVKVIRREHFAKMKDGAIICNSGHFDVEIDIPALKKIAKKVTKNVRNFVDEYILKNSRRIYLLGEGRLINLAAAEGHPASVMDMSFATQALATEYVVKNYKKLQNKVYNVPVEIENWIASAKMKAMGIGIDQLTPEQKKYLANWEIGT</sequence>
<feature type="binding site" evidence="5 6">
    <location>
        <position position="125"/>
    </location>
    <ligand>
        <name>substrate</name>
    </ligand>
</feature>
<dbReference type="GO" id="GO:0033353">
    <property type="term" value="P:S-adenosylmethionine cycle"/>
    <property type="evidence" value="ECO:0007669"/>
    <property type="project" value="TreeGrafter"/>
</dbReference>
<dbReference type="InterPro" id="IPR015878">
    <property type="entry name" value="Ado_hCys_hydrolase_NAD-bd"/>
</dbReference>
<organism evidence="11 12">
    <name type="scientific">Candidatus Buchananbacteria bacterium RIFCSPHIGHO2_01_FULL_39_14</name>
    <dbReference type="NCBI Taxonomy" id="1797532"/>
    <lineage>
        <taxon>Bacteria</taxon>
        <taxon>Candidatus Buchananiibacteriota</taxon>
    </lineage>
</organism>
<comment type="caution">
    <text evidence="11">The sequence shown here is derived from an EMBL/GenBank/DDBJ whole genome shotgun (WGS) entry which is preliminary data.</text>
</comment>
<feature type="binding site" evidence="5 7">
    <location>
        <begin position="293"/>
        <end position="295"/>
    </location>
    <ligand>
        <name>NAD(+)</name>
        <dbReference type="ChEBI" id="CHEBI:57540"/>
    </ligand>
</feature>
<dbReference type="Gene3D" id="3.40.50.720">
    <property type="entry name" value="NAD(P)-binding Rossmann-like Domain"/>
    <property type="match status" value="1"/>
</dbReference>
<protein>
    <recommendedName>
        <fullName evidence="5">Adenosylhomocysteinase</fullName>
        <ecNumber evidence="5">3.13.2.1</ecNumber>
    </recommendedName>
    <alternativeName>
        <fullName evidence="5">S-adenosyl-L-homocysteine hydrolase</fullName>
        <shortName evidence="5">AdoHcyase</shortName>
    </alternativeName>
</protein>
<dbReference type="Gene3D" id="3.40.50.1480">
    <property type="entry name" value="Adenosylhomocysteinase-like"/>
    <property type="match status" value="1"/>
</dbReference>
<keyword evidence="4 5" id="KW-0520">NAD</keyword>
<proteinExistence type="inferred from homology"/>
<feature type="binding site" evidence="5 7">
    <location>
        <begin position="151"/>
        <end position="153"/>
    </location>
    <ligand>
        <name>NAD(+)</name>
        <dbReference type="ChEBI" id="CHEBI:57540"/>
    </ligand>
</feature>
<gene>
    <name evidence="5" type="primary">ahcY</name>
    <name evidence="11" type="ORF">A2729_06145</name>
</gene>
<dbReference type="NCBIfam" id="NF004005">
    <property type="entry name" value="PRK05476.2-3"/>
    <property type="match status" value="1"/>
</dbReference>
<feature type="binding site" evidence="5 6">
    <location>
        <position position="53"/>
    </location>
    <ligand>
        <name>substrate</name>
    </ligand>
</feature>
<dbReference type="PANTHER" id="PTHR23420">
    <property type="entry name" value="ADENOSYLHOMOCYSTEINASE"/>
    <property type="match status" value="1"/>
</dbReference>
<dbReference type="Proteomes" id="UP000178930">
    <property type="component" value="Unassembled WGS sequence"/>
</dbReference>
<evidence type="ECO:0000256" key="7">
    <source>
        <dbReference type="PIRSR" id="PIRSR001109-2"/>
    </source>
</evidence>
<evidence type="ECO:0000256" key="6">
    <source>
        <dbReference type="PIRSR" id="PIRSR001109-1"/>
    </source>
</evidence>
<comment type="catalytic activity">
    <reaction evidence="5 8">
        <text>S-adenosyl-L-homocysteine + H2O = L-homocysteine + adenosine</text>
        <dbReference type="Rhea" id="RHEA:21708"/>
        <dbReference type="ChEBI" id="CHEBI:15377"/>
        <dbReference type="ChEBI" id="CHEBI:16335"/>
        <dbReference type="ChEBI" id="CHEBI:57856"/>
        <dbReference type="ChEBI" id="CHEBI:58199"/>
        <dbReference type="EC" id="3.13.2.1"/>
    </reaction>
</comment>
<dbReference type="NCBIfam" id="TIGR00936">
    <property type="entry name" value="ahcY"/>
    <property type="match status" value="1"/>
</dbReference>
<comment type="similarity">
    <text evidence="1 5 9">Belongs to the adenosylhomocysteinase family.</text>
</comment>
<evidence type="ECO:0000256" key="8">
    <source>
        <dbReference type="RuleBase" id="RU000548"/>
    </source>
</evidence>
<dbReference type="GO" id="GO:0071269">
    <property type="term" value="P:L-homocysteine biosynthetic process"/>
    <property type="evidence" value="ECO:0007669"/>
    <property type="project" value="UniProtKB-UniRule"/>
</dbReference>
<evidence type="ECO:0000256" key="1">
    <source>
        <dbReference type="ARBA" id="ARBA00007122"/>
    </source>
</evidence>
<feature type="binding site" evidence="5">
    <location>
        <begin position="214"/>
        <end position="219"/>
    </location>
    <ligand>
        <name>NAD(+)</name>
        <dbReference type="ChEBI" id="CHEBI:57540"/>
    </ligand>
</feature>
<dbReference type="PIRSF" id="PIRSF001109">
    <property type="entry name" value="Ad_hcy_hydrolase"/>
    <property type="match status" value="1"/>
</dbReference>
<name>A0A1G1XWM2_9BACT</name>
<feature type="binding site" evidence="5 6">
    <location>
        <position position="180"/>
    </location>
    <ligand>
        <name>substrate</name>
    </ligand>
</feature>
<dbReference type="STRING" id="1797532.A2729_06145"/>
<evidence type="ECO:0000313" key="12">
    <source>
        <dbReference type="Proteomes" id="UP000178930"/>
    </source>
</evidence>
<keyword evidence="5" id="KW-0963">Cytoplasm</keyword>
<feature type="binding site" evidence="7">
    <location>
        <position position="348"/>
    </location>
    <ligand>
        <name>NAD(+)</name>
        <dbReference type="ChEBI" id="CHEBI:57540"/>
    </ligand>
</feature>
<feature type="binding site" evidence="5">
    <location>
        <position position="185"/>
    </location>
    <ligand>
        <name>NAD(+)</name>
        <dbReference type="ChEBI" id="CHEBI:57540"/>
    </ligand>
</feature>
<dbReference type="InterPro" id="IPR000043">
    <property type="entry name" value="Adenosylhomocysteinase-like"/>
</dbReference>
<dbReference type="Pfam" id="PF00670">
    <property type="entry name" value="AdoHcyase_NAD"/>
    <property type="match status" value="1"/>
</dbReference>